<dbReference type="AlphaFoldDB" id="A0A370N7Q8"/>
<evidence type="ECO:0000313" key="2">
    <source>
        <dbReference type="Proteomes" id="UP000254875"/>
    </source>
</evidence>
<gene>
    <name evidence="1" type="ORF">DLM46_17625</name>
</gene>
<keyword evidence="2" id="KW-1185">Reference proteome</keyword>
<accession>A0A370N7Q8</accession>
<comment type="caution">
    <text evidence="1">The sequence shown here is derived from an EMBL/GenBank/DDBJ whole genome shotgun (WGS) entry which is preliminary data.</text>
</comment>
<reference evidence="2" key="1">
    <citation type="submission" date="2018-05" db="EMBL/GenBank/DDBJ databases">
        <authorList>
            <person name="Feng T."/>
        </authorList>
    </citation>
    <scope>NUCLEOTIDE SEQUENCE [LARGE SCALE GENOMIC DNA]</scope>
    <source>
        <strain evidence="2">S27</strain>
    </source>
</reference>
<protein>
    <submittedName>
        <fullName evidence="1">Uncharacterized protein</fullName>
    </submittedName>
</protein>
<name>A0A370N7Q8_9BURK</name>
<proteinExistence type="predicted"/>
<dbReference type="Proteomes" id="UP000254875">
    <property type="component" value="Unassembled WGS sequence"/>
</dbReference>
<organism evidence="1 2">
    <name type="scientific">Paraburkholderia lacunae</name>
    <dbReference type="NCBI Taxonomy" id="2211104"/>
    <lineage>
        <taxon>Bacteria</taxon>
        <taxon>Pseudomonadati</taxon>
        <taxon>Pseudomonadota</taxon>
        <taxon>Betaproteobacteria</taxon>
        <taxon>Burkholderiales</taxon>
        <taxon>Burkholderiaceae</taxon>
        <taxon>Paraburkholderia</taxon>
    </lineage>
</organism>
<dbReference type="EMBL" id="QHKS01000010">
    <property type="protein sequence ID" value="RDK01621.1"/>
    <property type="molecule type" value="Genomic_DNA"/>
</dbReference>
<sequence>MAKSVGGWVLLKVEDSLRKLIRYALEDDGSLYLWFYRSGEVQASYRLNGLDGVPSEDAARVGKPRTKKLSYHATGRVHFDHKKEEKIFLEPLMRLTGRNAFAAYRIPGADHLDLHDADARDTDLVLPADSDSVRTFNICVCPPTEAVHPGEAQITFNGLFSLRLLETVGPDNLPAEVQGHFVTCQPSAGIYATPAVREDQAFVDFQQRINGWDGLLIFPPASKNDKGVYRVVPAVPMRTRPKLLVDFFDPSFELCEIDVEPRRENVDIRFRVRRKGSFLPDAVPIRRLTLDADIY</sequence>
<dbReference type="RefSeq" id="WP_115102013.1">
    <property type="nucleotide sequence ID" value="NZ_QHKS01000010.1"/>
</dbReference>
<evidence type="ECO:0000313" key="1">
    <source>
        <dbReference type="EMBL" id="RDK01621.1"/>
    </source>
</evidence>
<dbReference type="OrthoDB" id="8909906at2"/>